<sequence>MAKSAHNNSELSIKPVAIQFSSSAMKPTCLNIKRPVDVGTVANFCWRWFPYYILLFLLLETQYVVAIEFHFYRNQILQ</sequence>
<dbReference type="EMBL" id="NJAI01000003">
    <property type="protein sequence ID" value="PHM55424.1"/>
    <property type="molecule type" value="Genomic_DNA"/>
</dbReference>
<proteinExistence type="predicted"/>
<gene>
    <name evidence="3" type="ORF">Xhom_00173</name>
    <name evidence="2" type="ORF">Xhom_02162</name>
</gene>
<protein>
    <submittedName>
        <fullName evidence="3">Uncharacterized protein</fullName>
    </submittedName>
</protein>
<reference evidence="3 4" key="1">
    <citation type="journal article" date="2017" name="Nat. Microbiol.">
        <title>Natural product diversity associated with the nematode symbionts Photorhabdus and Xenorhabdus.</title>
        <authorList>
            <person name="Tobias N.J."/>
            <person name="Wolff H."/>
            <person name="Djahanschiri B."/>
            <person name="Grundmann F."/>
            <person name="Kronenwerth M."/>
            <person name="Shi Y.M."/>
            <person name="Simonyi S."/>
            <person name="Grun P."/>
            <person name="Shapiro-Ilan D."/>
            <person name="Pidot S.J."/>
            <person name="Stinear T.P."/>
            <person name="Ebersberger I."/>
            <person name="Bode H.B."/>
        </authorList>
    </citation>
    <scope>NUCLEOTIDE SEQUENCE [LARGE SCALE GENOMIC DNA]</scope>
    <source>
        <strain evidence="3 4">DSM 17903</strain>
    </source>
</reference>
<evidence type="ECO:0000313" key="4">
    <source>
        <dbReference type="Proteomes" id="UP000225433"/>
    </source>
</evidence>
<dbReference type="Proteomes" id="UP000225433">
    <property type="component" value="Unassembled WGS sequence"/>
</dbReference>
<dbReference type="RefSeq" id="WP_145957420.1">
    <property type="nucleotide sequence ID" value="NZ_CAWNQJ010000001.1"/>
</dbReference>
<keyword evidence="1" id="KW-1133">Transmembrane helix</keyword>
<name>A0A2G0QDD1_XENHO</name>
<organism evidence="3 4">
    <name type="scientific">Xenorhabdus hominickii</name>
    <dbReference type="NCBI Taxonomy" id="351679"/>
    <lineage>
        <taxon>Bacteria</taxon>
        <taxon>Pseudomonadati</taxon>
        <taxon>Pseudomonadota</taxon>
        <taxon>Gammaproteobacteria</taxon>
        <taxon>Enterobacterales</taxon>
        <taxon>Morganellaceae</taxon>
        <taxon>Xenorhabdus</taxon>
    </lineage>
</organism>
<comment type="caution">
    <text evidence="3">The sequence shown here is derived from an EMBL/GenBank/DDBJ whole genome shotgun (WGS) entry which is preliminary data.</text>
</comment>
<evidence type="ECO:0000313" key="3">
    <source>
        <dbReference type="EMBL" id="PHM57211.1"/>
    </source>
</evidence>
<dbReference type="AlphaFoldDB" id="A0A2G0QDD1"/>
<dbReference type="EMBL" id="NJAI01000001">
    <property type="protein sequence ID" value="PHM57211.1"/>
    <property type="molecule type" value="Genomic_DNA"/>
</dbReference>
<accession>A0A2G0QDD1</accession>
<keyword evidence="1" id="KW-0472">Membrane</keyword>
<evidence type="ECO:0000313" key="2">
    <source>
        <dbReference type="EMBL" id="PHM55424.1"/>
    </source>
</evidence>
<evidence type="ECO:0000256" key="1">
    <source>
        <dbReference type="SAM" id="Phobius"/>
    </source>
</evidence>
<feature type="transmembrane region" description="Helical" evidence="1">
    <location>
        <begin position="51"/>
        <end position="72"/>
    </location>
</feature>
<keyword evidence="1" id="KW-0812">Transmembrane</keyword>